<keyword evidence="2" id="KW-1185">Reference proteome</keyword>
<protein>
    <recommendedName>
        <fullName evidence="3">Endonuclease/exonuclease/phosphatase domain-containing protein</fullName>
    </recommendedName>
</protein>
<sequence length="121" mass="13549">MKHLSAVEDIRAGYPKLPIHIVGDYNLVSSEWGNDELGVLLIERSSFDLCAQSVCDSFSCLNLFQVNQIFNSYGQLLDLVFSSDGSLLIENCVEGLLLADVYHPTLSIKLFIKNIERCSYD</sequence>
<organism evidence="1 2">
    <name type="scientific">Hypothenemus hampei</name>
    <name type="common">Coffee berry borer</name>
    <dbReference type="NCBI Taxonomy" id="57062"/>
    <lineage>
        <taxon>Eukaryota</taxon>
        <taxon>Metazoa</taxon>
        <taxon>Ecdysozoa</taxon>
        <taxon>Arthropoda</taxon>
        <taxon>Hexapoda</taxon>
        <taxon>Insecta</taxon>
        <taxon>Pterygota</taxon>
        <taxon>Neoptera</taxon>
        <taxon>Endopterygota</taxon>
        <taxon>Coleoptera</taxon>
        <taxon>Polyphaga</taxon>
        <taxon>Cucujiformia</taxon>
        <taxon>Curculionidae</taxon>
        <taxon>Scolytinae</taxon>
        <taxon>Hypothenemus</taxon>
    </lineage>
</organism>
<reference evidence="1 2" key="1">
    <citation type="submission" date="2024-05" db="EMBL/GenBank/DDBJ databases">
        <title>Genetic variation in Jamaican populations of the coffee berry borer (Hypothenemus hampei).</title>
        <authorList>
            <person name="Errbii M."/>
            <person name="Myrie A."/>
        </authorList>
    </citation>
    <scope>NUCLEOTIDE SEQUENCE [LARGE SCALE GENOMIC DNA]</scope>
    <source>
        <strain evidence="1">JA-Hopewell-2020-01-JO</strain>
        <tissue evidence="1">Whole body</tissue>
    </source>
</reference>
<dbReference type="Proteomes" id="UP001566132">
    <property type="component" value="Unassembled WGS sequence"/>
</dbReference>
<evidence type="ECO:0000313" key="1">
    <source>
        <dbReference type="EMBL" id="KAL1502753.1"/>
    </source>
</evidence>
<gene>
    <name evidence="1" type="ORF">ABEB36_007855</name>
</gene>
<evidence type="ECO:0000313" key="2">
    <source>
        <dbReference type="Proteomes" id="UP001566132"/>
    </source>
</evidence>
<dbReference type="AlphaFoldDB" id="A0ABD1EVC7"/>
<comment type="caution">
    <text evidence="1">The sequence shown here is derived from an EMBL/GenBank/DDBJ whole genome shotgun (WGS) entry which is preliminary data.</text>
</comment>
<name>A0ABD1EVC7_HYPHA</name>
<dbReference type="EMBL" id="JBDJPC010000005">
    <property type="protein sequence ID" value="KAL1502753.1"/>
    <property type="molecule type" value="Genomic_DNA"/>
</dbReference>
<proteinExistence type="predicted"/>
<evidence type="ECO:0008006" key="3">
    <source>
        <dbReference type="Google" id="ProtNLM"/>
    </source>
</evidence>
<accession>A0ABD1EVC7</accession>